<comment type="function">
    <text evidence="5">Responsible for synthesis of pseudouridine from uracil-55 in the psi GC loop of transfer RNAs.</text>
</comment>
<dbReference type="Proteomes" id="UP000194664">
    <property type="component" value="Unassembled WGS sequence"/>
</dbReference>
<dbReference type="CDD" id="cd02573">
    <property type="entry name" value="PseudoU_synth_EcTruB"/>
    <property type="match status" value="1"/>
</dbReference>
<dbReference type="RefSeq" id="WP_086450864.1">
    <property type="nucleotide sequence ID" value="NZ_MSPP01000002.1"/>
</dbReference>
<dbReference type="InterPro" id="IPR014780">
    <property type="entry name" value="tRNA_psdUridine_synth_TruB"/>
</dbReference>
<keyword evidence="4 5" id="KW-0413">Isomerase</keyword>
<name>A0A251WYG0_9RHOB</name>
<evidence type="ECO:0000313" key="8">
    <source>
        <dbReference type="EMBL" id="OUD09519.1"/>
    </source>
</evidence>
<dbReference type="NCBIfam" id="TIGR00431">
    <property type="entry name" value="TruB"/>
    <property type="match status" value="1"/>
</dbReference>
<feature type="active site" description="Nucleophile" evidence="5">
    <location>
        <position position="46"/>
    </location>
</feature>
<proteinExistence type="inferred from homology"/>
<evidence type="ECO:0000256" key="5">
    <source>
        <dbReference type="HAMAP-Rule" id="MF_01080"/>
    </source>
</evidence>
<dbReference type="PANTHER" id="PTHR13767">
    <property type="entry name" value="TRNA-PSEUDOURIDINE SYNTHASE"/>
    <property type="match status" value="1"/>
</dbReference>
<dbReference type="InterPro" id="IPR020103">
    <property type="entry name" value="PsdUridine_synth_cat_dom_sf"/>
</dbReference>
<dbReference type="GO" id="GO:1990481">
    <property type="term" value="P:mRNA pseudouridine synthesis"/>
    <property type="evidence" value="ECO:0007669"/>
    <property type="project" value="TreeGrafter"/>
</dbReference>
<dbReference type="InterPro" id="IPR032819">
    <property type="entry name" value="TruB_C"/>
</dbReference>
<organism evidence="8 9">
    <name type="scientific">Marivivens niveibacter</name>
    <dbReference type="NCBI Taxonomy" id="1930667"/>
    <lineage>
        <taxon>Bacteria</taxon>
        <taxon>Pseudomonadati</taxon>
        <taxon>Pseudomonadota</taxon>
        <taxon>Alphaproteobacteria</taxon>
        <taxon>Rhodobacterales</taxon>
        <taxon>Paracoccaceae</taxon>
        <taxon>Marivivens group</taxon>
        <taxon>Marivivens</taxon>
    </lineage>
</organism>
<dbReference type="GO" id="GO:0031119">
    <property type="term" value="P:tRNA pseudouridine synthesis"/>
    <property type="evidence" value="ECO:0007669"/>
    <property type="project" value="UniProtKB-UniRule"/>
</dbReference>
<dbReference type="AlphaFoldDB" id="A0A251WYG0"/>
<accession>A0A251WYG0</accession>
<evidence type="ECO:0000259" key="6">
    <source>
        <dbReference type="Pfam" id="PF01509"/>
    </source>
</evidence>
<keyword evidence="3 5" id="KW-0819">tRNA processing</keyword>
<dbReference type="SUPFAM" id="SSF55120">
    <property type="entry name" value="Pseudouridine synthase"/>
    <property type="match status" value="1"/>
</dbReference>
<dbReference type="GO" id="GO:0003723">
    <property type="term" value="F:RNA binding"/>
    <property type="evidence" value="ECO:0007669"/>
    <property type="project" value="InterPro"/>
</dbReference>
<comment type="catalytic activity">
    <reaction evidence="1 5">
        <text>uridine(55) in tRNA = pseudouridine(55) in tRNA</text>
        <dbReference type="Rhea" id="RHEA:42532"/>
        <dbReference type="Rhea" id="RHEA-COMP:10101"/>
        <dbReference type="Rhea" id="RHEA-COMP:10102"/>
        <dbReference type="ChEBI" id="CHEBI:65314"/>
        <dbReference type="ChEBI" id="CHEBI:65315"/>
        <dbReference type="EC" id="5.4.99.25"/>
    </reaction>
</comment>
<dbReference type="OrthoDB" id="9802309at2"/>
<reference evidence="8 9" key="1">
    <citation type="submission" date="2016-12" db="EMBL/GenBank/DDBJ databases">
        <title>The draft genome sequence of HSLHS2.</title>
        <authorList>
            <person name="Hu D."/>
            <person name="Wang L."/>
            <person name="Shao Z."/>
        </authorList>
    </citation>
    <scope>NUCLEOTIDE SEQUENCE [LARGE SCALE GENOMIC DNA]</scope>
    <source>
        <strain evidence="8">MCCC 1A06712</strain>
    </source>
</reference>
<evidence type="ECO:0000256" key="2">
    <source>
        <dbReference type="ARBA" id="ARBA00005642"/>
    </source>
</evidence>
<dbReference type="Gene3D" id="3.30.2350.10">
    <property type="entry name" value="Pseudouridine synthase"/>
    <property type="match status" value="1"/>
</dbReference>
<dbReference type="GO" id="GO:0160148">
    <property type="term" value="F:tRNA pseudouridine(55) synthase activity"/>
    <property type="evidence" value="ECO:0007669"/>
    <property type="project" value="UniProtKB-EC"/>
</dbReference>
<feature type="domain" description="Pseudouridine synthase II N-terminal" evidence="6">
    <location>
        <begin position="31"/>
        <end position="179"/>
    </location>
</feature>
<evidence type="ECO:0000256" key="1">
    <source>
        <dbReference type="ARBA" id="ARBA00000385"/>
    </source>
</evidence>
<dbReference type="HAMAP" id="MF_01080">
    <property type="entry name" value="TruB_bact"/>
    <property type="match status" value="1"/>
</dbReference>
<comment type="similarity">
    <text evidence="2 5">Belongs to the pseudouridine synthase TruB family. Type 1 subfamily.</text>
</comment>
<sequence length="304" mass="33024">MGKRKGRDISGWLIIDKPAGITSTSVVNKVRWAFNAKKAGHAGTLDPDATGVLAVALGEATKTIPYITDALKAYEFSVTLGAATNTDDAEGEIIKSSDHRPTDDDIKSALGGFLGDIMQVPPKFSAVKIDGERAYKLARDDEEFEIAARPLWVEELLMIDRPDADHVLLEMTCGKGGYVRSIARDLGETLGCYGHVEWLRRIWSGSFTVENAVTLEQIDALAKMPEIDSLLRPLEDGLVDLEEVKCPPESLTKLRNGNAAVVIAHDVEYGEEVWASYDGEAVAVGTFKAGELHPSRVFVKPQSA</sequence>
<gene>
    <name evidence="5" type="primary">truB</name>
    <name evidence="8" type="ORF">BVC71_06625</name>
</gene>
<feature type="domain" description="tRNA pseudouridylate synthase B C-terminal" evidence="7">
    <location>
        <begin position="180"/>
        <end position="238"/>
    </location>
</feature>
<evidence type="ECO:0000256" key="4">
    <source>
        <dbReference type="ARBA" id="ARBA00023235"/>
    </source>
</evidence>
<dbReference type="PANTHER" id="PTHR13767:SF2">
    <property type="entry name" value="PSEUDOURIDYLATE SYNTHASE TRUB1"/>
    <property type="match status" value="1"/>
</dbReference>
<dbReference type="Pfam" id="PF16198">
    <property type="entry name" value="TruB_C_2"/>
    <property type="match status" value="1"/>
</dbReference>
<evidence type="ECO:0000256" key="3">
    <source>
        <dbReference type="ARBA" id="ARBA00022694"/>
    </source>
</evidence>
<dbReference type="InterPro" id="IPR002501">
    <property type="entry name" value="PsdUridine_synth_N"/>
</dbReference>
<dbReference type="EMBL" id="MSPP01000002">
    <property type="protein sequence ID" value="OUD09519.1"/>
    <property type="molecule type" value="Genomic_DNA"/>
</dbReference>
<comment type="caution">
    <text evidence="8">The sequence shown here is derived from an EMBL/GenBank/DDBJ whole genome shotgun (WGS) entry which is preliminary data.</text>
</comment>
<protein>
    <recommendedName>
        <fullName evidence="5">tRNA pseudouridine synthase B</fullName>
        <ecNumber evidence="5">5.4.99.25</ecNumber>
    </recommendedName>
    <alternativeName>
        <fullName evidence="5">tRNA pseudouridine(55) synthase</fullName>
        <shortName evidence="5">Psi55 synthase</shortName>
    </alternativeName>
    <alternativeName>
        <fullName evidence="5">tRNA pseudouridylate synthase</fullName>
    </alternativeName>
    <alternativeName>
        <fullName evidence="5">tRNA-uridine isomerase</fullName>
    </alternativeName>
</protein>
<evidence type="ECO:0000259" key="7">
    <source>
        <dbReference type="Pfam" id="PF16198"/>
    </source>
</evidence>
<evidence type="ECO:0000313" key="9">
    <source>
        <dbReference type="Proteomes" id="UP000194664"/>
    </source>
</evidence>
<dbReference type="Pfam" id="PF01509">
    <property type="entry name" value="TruB_N"/>
    <property type="match status" value="1"/>
</dbReference>
<keyword evidence="9" id="KW-1185">Reference proteome</keyword>
<dbReference type="EC" id="5.4.99.25" evidence="5"/>